<dbReference type="PANTHER" id="PTHR10177">
    <property type="entry name" value="CYCLINS"/>
    <property type="match status" value="1"/>
</dbReference>
<dbReference type="PROSITE" id="PS00292">
    <property type="entry name" value="CYCLINS"/>
    <property type="match status" value="1"/>
</dbReference>
<evidence type="ECO:0000259" key="6">
    <source>
        <dbReference type="SMART" id="SM00385"/>
    </source>
</evidence>
<dbReference type="InterPro" id="IPR036915">
    <property type="entry name" value="Cyclin-like_sf"/>
</dbReference>
<proteinExistence type="inferred from homology"/>
<dbReference type="InterPro" id="IPR039361">
    <property type="entry name" value="Cyclin"/>
</dbReference>
<dbReference type="Proteomes" id="UP001165060">
    <property type="component" value="Unassembled WGS sequence"/>
</dbReference>
<dbReference type="EMBL" id="BRYB01000216">
    <property type="protein sequence ID" value="GMI25430.1"/>
    <property type="molecule type" value="Genomic_DNA"/>
</dbReference>
<evidence type="ECO:0000313" key="8">
    <source>
        <dbReference type="Proteomes" id="UP001165060"/>
    </source>
</evidence>
<reference evidence="7 8" key="1">
    <citation type="journal article" date="2023" name="Commun. Biol.">
        <title>Genome analysis of Parmales, the sister group of diatoms, reveals the evolutionary specialization of diatoms from phago-mixotrophs to photoautotrophs.</title>
        <authorList>
            <person name="Ban H."/>
            <person name="Sato S."/>
            <person name="Yoshikawa S."/>
            <person name="Yamada K."/>
            <person name="Nakamura Y."/>
            <person name="Ichinomiya M."/>
            <person name="Sato N."/>
            <person name="Blanc-Mathieu R."/>
            <person name="Endo H."/>
            <person name="Kuwata A."/>
            <person name="Ogata H."/>
        </authorList>
    </citation>
    <scope>NUCLEOTIDE SEQUENCE [LARGE SCALE GENOMIC DNA]</scope>
</reference>
<dbReference type="InterPro" id="IPR013763">
    <property type="entry name" value="Cyclin-like_dom"/>
</dbReference>
<feature type="compositionally biased region" description="Low complexity" evidence="5">
    <location>
        <begin position="1"/>
        <end position="15"/>
    </location>
</feature>
<feature type="non-terminal residue" evidence="7">
    <location>
        <position position="430"/>
    </location>
</feature>
<keyword evidence="8" id="KW-1185">Reference proteome</keyword>
<dbReference type="CDD" id="cd20507">
    <property type="entry name" value="CYCLIN_CCNB1-like_rpt1"/>
    <property type="match status" value="1"/>
</dbReference>
<organism evidence="7 8">
    <name type="scientific">Tetraparma gracilis</name>
    <dbReference type="NCBI Taxonomy" id="2962635"/>
    <lineage>
        <taxon>Eukaryota</taxon>
        <taxon>Sar</taxon>
        <taxon>Stramenopiles</taxon>
        <taxon>Ochrophyta</taxon>
        <taxon>Bolidophyceae</taxon>
        <taxon>Parmales</taxon>
        <taxon>Triparmaceae</taxon>
        <taxon>Tetraparma</taxon>
    </lineage>
</organism>
<comment type="caution">
    <text evidence="7">The sequence shown here is derived from an EMBL/GenBank/DDBJ whole genome shotgun (WGS) entry which is preliminary data.</text>
</comment>
<gene>
    <name evidence="7" type="ORF">TeGR_g5132</name>
</gene>
<dbReference type="Pfam" id="PF13306">
    <property type="entry name" value="LRR_5"/>
    <property type="match status" value="1"/>
</dbReference>
<evidence type="ECO:0000256" key="3">
    <source>
        <dbReference type="ARBA" id="ARBA00023306"/>
    </source>
</evidence>
<evidence type="ECO:0000256" key="5">
    <source>
        <dbReference type="SAM" id="MobiDB-lite"/>
    </source>
</evidence>
<dbReference type="SMART" id="SM00385">
    <property type="entry name" value="CYCLIN"/>
    <property type="match status" value="1"/>
</dbReference>
<comment type="similarity">
    <text evidence="4">Belongs to the cyclin family.</text>
</comment>
<feature type="region of interest" description="Disordered" evidence="5">
    <location>
        <begin position="1"/>
        <end position="37"/>
    </location>
</feature>
<dbReference type="SUPFAM" id="SSF47954">
    <property type="entry name" value="Cyclin-like"/>
    <property type="match status" value="1"/>
</dbReference>
<dbReference type="InterPro" id="IPR006671">
    <property type="entry name" value="Cyclin_N"/>
</dbReference>
<keyword evidence="3" id="KW-0131">Cell cycle</keyword>
<sequence length="430" mass="46905">MSLAPAAALSPAAAPVDDDNVQVVPTSPSDDIEEVPNPASPPYVLFDLTTSHSSDTSKVLASIKDVVTSVCITPGTTKIGKRCFKRCTQITSVNFLVDTVVELDEEVFSSSGVVNLSGMEAVKSMGETCFGSCTELVSIKGLGPDVREIPKRCFEKCSKLRTLQHLPPVTTIGEGAFAGTAVGTVKGWPLTVKSLGRGAFDGCTRLLPSTLLREGTCGGTVLAYMNAKARVQYRYELLECISYANAERDAGREADLHPLLDRIALLPSEVVREHLLGYMFGDTWLDTVEDARALDAVAVGQAAEGEEEKAKGTFDKGIKILRKLERSGPRPYMEAQPDLNAKMRCILIDWLVEVHLKFELLPETLYLTVSVIDRYLSVKEISRAKLQLVGVTAIFIVSKHEETQEPPKARDMVYITDNAYTRSEVLGCER</sequence>
<feature type="domain" description="Cyclin-like" evidence="6">
    <location>
        <begin position="349"/>
        <end position="430"/>
    </location>
</feature>
<evidence type="ECO:0000256" key="4">
    <source>
        <dbReference type="RuleBase" id="RU000383"/>
    </source>
</evidence>
<evidence type="ECO:0000313" key="7">
    <source>
        <dbReference type="EMBL" id="GMI25430.1"/>
    </source>
</evidence>
<dbReference type="InterPro" id="IPR048258">
    <property type="entry name" value="Cyclins_cyclin-box"/>
</dbReference>
<evidence type="ECO:0000256" key="2">
    <source>
        <dbReference type="ARBA" id="ARBA00023127"/>
    </source>
</evidence>
<dbReference type="InterPro" id="IPR032675">
    <property type="entry name" value="LRR_dom_sf"/>
</dbReference>
<dbReference type="Gene3D" id="1.10.472.10">
    <property type="entry name" value="Cyclin-like"/>
    <property type="match status" value="1"/>
</dbReference>
<dbReference type="InterPro" id="IPR026906">
    <property type="entry name" value="LRR_5"/>
</dbReference>
<keyword evidence="1" id="KW-0132">Cell division</keyword>
<keyword evidence="2 4" id="KW-0195">Cyclin</keyword>
<evidence type="ECO:0000256" key="1">
    <source>
        <dbReference type="ARBA" id="ARBA00022618"/>
    </source>
</evidence>
<dbReference type="Gene3D" id="3.80.10.10">
    <property type="entry name" value="Ribonuclease Inhibitor"/>
    <property type="match status" value="1"/>
</dbReference>
<accession>A0ABQ6MG14</accession>
<protein>
    <recommendedName>
        <fullName evidence="6">Cyclin-like domain-containing protein</fullName>
    </recommendedName>
</protein>
<dbReference type="Pfam" id="PF00134">
    <property type="entry name" value="Cyclin_N"/>
    <property type="match status" value="1"/>
</dbReference>
<name>A0ABQ6MG14_9STRA</name>